<dbReference type="Proteomes" id="UP000215999">
    <property type="component" value="Unassembled WGS sequence"/>
</dbReference>
<protein>
    <submittedName>
        <fullName evidence="2">Uncharacterized protein</fullName>
    </submittedName>
</protein>
<name>A0ABX4FYQ5_9GAMM</name>
<keyword evidence="1" id="KW-0472">Membrane</keyword>
<gene>
    <name evidence="2" type="ORF">ASV53_10465</name>
</gene>
<comment type="caution">
    <text evidence="2">The sequence shown here is derived from an EMBL/GenBank/DDBJ whole genome shotgun (WGS) entry which is preliminary data.</text>
</comment>
<dbReference type="EMBL" id="NOIF01000055">
    <property type="protein sequence ID" value="OZS43956.1"/>
    <property type="molecule type" value="Genomic_DNA"/>
</dbReference>
<keyword evidence="3" id="KW-1185">Reference proteome</keyword>
<organism evidence="2 3">
    <name type="scientific">Photobacterium sanguinicancri</name>
    <dbReference type="NCBI Taxonomy" id="875932"/>
    <lineage>
        <taxon>Bacteria</taxon>
        <taxon>Pseudomonadati</taxon>
        <taxon>Pseudomonadota</taxon>
        <taxon>Gammaproteobacteria</taxon>
        <taxon>Vibrionales</taxon>
        <taxon>Vibrionaceae</taxon>
        <taxon>Photobacterium</taxon>
    </lineage>
</organism>
<evidence type="ECO:0000313" key="3">
    <source>
        <dbReference type="Proteomes" id="UP000215999"/>
    </source>
</evidence>
<evidence type="ECO:0000256" key="1">
    <source>
        <dbReference type="SAM" id="Phobius"/>
    </source>
</evidence>
<feature type="transmembrane region" description="Helical" evidence="1">
    <location>
        <begin position="6"/>
        <end position="26"/>
    </location>
</feature>
<proteinExistence type="predicted"/>
<sequence>MCLRGLVGYSGKILSELLIPIIIITMKMIKKWNTLILDTKKPRLCWVFIKNKKLNFKFF</sequence>
<keyword evidence="1" id="KW-0812">Transmembrane</keyword>
<evidence type="ECO:0000313" key="2">
    <source>
        <dbReference type="EMBL" id="OZS43956.1"/>
    </source>
</evidence>
<reference evidence="2 3" key="1">
    <citation type="journal article" date="2016" name="Antonie Van Leeuwenhoek">
        <title>Photobacterium sanguinicancri sp. nov. isolated from marine animals.</title>
        <authorList>
            <person name="Gomez-Gil B."/>
            <person name="Roque A."/>
            <person name="Rotllant G."/>
            <person name="Romalde J.L."/>
            <person name="Doce A."/>
            <person name="Eggermont M."/>
            <person name="Defoirdt T."/>
        </authorList>
    </citation>
    <scope>NUCLEOTIDE SEQUENCE [LARGE SCALE GENOMIC DNA]</scope>
    <source>
        <strain evidence="2 3">CAIM 1827</strain>
    </source>
</reference>
<keyword evidence="1" id="KW-1133">Transmembrane helix</keyword>
<accession>A0ABX4FYQ5</accession>